<organism evidence="1 2">
    <name type="scientific">Vasconcelosia minhoensis LEGE 07310</name>
    <dbReference type="NCBI Taxonomy" id="915328"/>
    <lineage>
        <taxon>Bacteria</taxon>
        <taxon>Bacillati</taxon>
        <taxon>Cyanobacteriota</taxon>
        <taxon>Cyanophyceae</taxon>
        <taxon>Nodosilineales</taxon>
        <taxon>Cymatolegaceae</taxon>
        <taxon>Vasconcelosia</taxon>
        <taxon>Vasconcelosia minhoensis</taxon>
    </lineage>
</organism>
<comment type="caution">
    <text evidence="1">The sequence shown here is derived from an EMBL/GenBank/DDBJ whole genome shotgun (WGS) entry which is preliminary data.</text>
</comment>
<gene>
    <name evidence="1" type="ORF">IQ241_21475</name>
</gene>
<sequence>MEQFDSTKGAEQATFLPPSGSISNPAGFVAPAILQSQPPLAMKQMMAKVAEQLAHDPMAMRQFCDRIYQLLCDDIRAQQERAQRYGRRH</sequence>
<accession>A0A8J7AY64</accession>
<dbReference type="AlphaFoldDB" id="A0A8J7AY64"/>
<reference evidence="1" key="1">
    <citation type="submission" date="2020-10" db="EMBL/GenBank/DDBJ databases">
        <authorList>
            <person name="Castelo-Branco R."/>
            <person name="Eusebio N."/>
            <person name="Adriana R."/>
            <person name="Vieira A."/>
            <person name="Brugerolle De Fraissinette N."/>
            <person name="Rezende De Castro R."/>
            <person name="Schneider M.P."/>
            <person name="Vasconcelos V."/>
            <person name="Leao P.N."/>
        </authorList>
    </citation>
    <scope>NUCLEOTIDE SEQUENCE</scope>
    <source>
        <strain evidence="1">LEGE 07310</strain>
    </source>
</reference>
<name>A0A8J7AY64_9CYAN</name>
<dbReference type="RefSeq" id="WP_193911182.1">
    <property type="nucleotide sequence ID" value="NZ_JADEXG010000069.1"/>
</dbReference>
<keyword evidence="2" id="KW-1185">Reference proteome</keyword>
<dbReference type="EMBL" id="JADEXG010000069">
    <property type="protein sequence ID" value="MBE9079833.1"/>
    <property type="molecule type" value="Genomic_DNA"/>
</dbReference>
<evidence type="ECO:0000313" key="2">
    <source>
        <dbReference type="Proteomes" id="UP000636505"/>
    </source>
</evidence>
<protein>
    <submittedName>
        <fullName evidence="1">Uncharacterized protein</fullName>
    </submittedName>
</protein>
<proteinExistence type="predicted"/>
<evidence type="ECO:0000313" key="1">
    <source>
        <dbReference type="EMBL" id="MBE9079833.1"/>
    </source>
</evidence>
<dbReference type="Proteomes" id="UP000636505">
    <property type="component" value="Unassembled WGS sequence"/>
</dbReference>